<evidence type="ECO:0000256" key="1">
    <source>
        <dbReference type="ARBA" id="ARBA00001968"/>
    </source>
</evidence>
<evidence type="ECO:0000313" key="6">
    <source>
        <dbReference type="Proteomes" id="UP000053586"/>
    </source>
</evidence>
<dbReference type="PANTHER" id="PTHR43213">
    <property type="entry name" value="BIFUNCTIONAL DTTP/UTP PYROPHOSPHATASE/METHYLTRANSFERASE PROTEIN-RELATED"/>
    <property type="match status" value="1"/>
</dbReference>
<evidence type="ECO:0000256" key="2">
    <source>
        <dbReference type="ARBA" id="ARBA00022801"/>
    </source>
</evidence>
<gene>
    <name evidence="5" type="primary">maf</name>
    <name evidence="5" type="ORF">GPUN_0049</name>
</gene>
<dbReference type="GO" id="GO:0047429">
    <property type="term" value="F:nucleoside triphosphate diphosphatase activity"/>
    <property type="evidence" value="ECO:0007669"/>
    <property type="project" value="UniProtKB-EC"/>
</dbReference>
<dbReference type="NCBIfam" id="TIGR00172">
    <property type="entry name" value="maf"/>
    <property type="match status" value="1"/>
</dbReference>
<reference evidence="5 6" key="1">
    <citation type="journal article" date="2012" name="J. Bacteriol.">
        <title>Genome sequence of proteorhodopsin-containing sea ice bacterium Glaciecola punicea ACAM 611T.</title>
        <authorList>
            <person name="Qin Q.-L."/>
            <person name="Xie B.-B."/>
            <person name="Shu Y.-L."/>
            <person name="Rong J.-C."/>
            <person name="Zhao D.-L."/>
            <person name="Zhang X.-Y."/>
            <person name="Chen X.-L."/>
            <person name="Zhou B.-C."/>
            <person name="Zhanga Y.-Z."/>
        </authorList>
    </citation>
    <scope>NUCLEOTIDE SEQUENCE [LARGE SCALE GENOMIC DNA]</scope>
    <source>
        <strain evidence="5 6">ACAM 611</strain>
    </source>
</reference>
<comment type="function">
    <text evidence="4">Nucleoside triphosphate pyrophosphatase. May have a dual role in cell division arrest and in preventing the incorporation of modified nucleotides into cellular nucleic acids.</text>
</comment>
<dbReference type="EMBL" id="BAET01000002">
    <property type="protein sequence ID" value="GAB54203.1"/>
    <property type="molecule type" value="Genomic_DNA"/>
</dbReference>
<dbReference type="InterPro" id="IPR003697">
    <property type="entry name" value="Maf-like"/>
</dbReference>
<comment type="subcellular location">
    <subcellularLocation>
        <location evidence="4">Cytoplasm</location>
    </subcellularLocation>
</comment>
<comment type="caution">
    <text evidence="4">Lacks conserved residue(s) required for the propagation of feature annotation.</text>
</comment>
<keyword evidence="4" id="KW-0963">Cytoplasm</keyword>
<dbReference type="CDD" id="cd00555">
    <property type="entry name" value="Maf"/>
    <property type="match status" value="1"/>
</dbReference>
<dbReference type="SUPFAM" id="SSF52972">
    <property type="entry name" value="ITPase-like"/>
    <property type="match status" value="1"/>
</dbReference>
<dbReference type="PIRSF" id="PIRSF006305">
    <property type="entry name" value="Maf"/>
    <property type="match status" value="1"/>
</dbReference>
<accession>H5T7C6</accession>
<sequence length="172" mass="18643">MAYIAPELSFDSADIDETPSPHESPHDLVLRLALSKAQSVAKRHPRSLVIGSDTVISVGDTILGKPYDLTDFRRMMTLLSNTQHQVYTGVAVINTVSMRTLNKVLITHVNMGEISSQSALSYWQTGEPHDKAGGYAIQGIGGKYVKSISGSISAVIGIPIYETKELLTQVSE</sequence>
<reference evidence="5 6" key="2">
    <citation type="journal article" date="2017" name="Antonie Van Leeuwenhoek">
        <title>Rhizobium rhizosphaerae sp. nov., a novel species isolated from rice rhizosphere.</title>
        <authorList>
            <person name="Zhao J.J."/>
            <person name="Zhang J."/>
            <person name="Zhang R.J."/>
            <person name="Zhang C.W."/>
            <person name="Yin H.Q."/>
            <person name="Zhang X.X."/>
        </authorList>
    </citation>
    <scope>NUCLEOTIDE SEQUENCE [LARGE SCALE GENOMIC DNA]</scope>
    <source>
        <strain evidence="5 6">ACAM 611</strain>
    </source>
</reference>
<dbReference type="STRING" id="56804.BAE46_03590"/>
<dbReference type="AlphaFoldDB" id="H5T7C6"/>
<keyword evidence="2 4" id="KW-0378">Hydrolase</keyword>
<protein>
    <recommendedName>
        <fullName evidence="4">Nucleoside triphosphate pyrophosphatase</fullName>
        <ecNumber evidence="4">3.6.1.9</ecNumber>
    </recommendedName>
    <alternativeName>
        <fullName evidence="4">Nucleotide pyrophosphatase</fullName>
        <shortName evidence="4">Nucleotide PPase</shortName>
    </alternativeName>
</protein>
<comment type="caution">
    <text evidence="5">The sequence shown here is derived from an EMBL/GenBank/DDBJ whole genome shotgun (WGS) entry which is preliminary data.</text>
</comment>
<keyword evidence="6" id="KW-1185">Reference proteome</keyword>
<dbReference type="InterPro" id="IPR029001">
    <property type="entry name" value="ITPase-like_fam"/>
</dbReference>
<evidence type="ECO:0000313" key="5">
    <source>
        <dbReference type="EMBL" id="GAB54203.1"/>
    </source>
</evidence>
<dbReference type="EC" id="3.6.1.9" evidence="4"/>
<evidence type="ECO:0000256" key="4">
    <source>
        <dbReference type="HAMAP-Rule" id="MF_00528"/>
    </source>
</evidence>
<keyword evidence="3 4" id="KW-0546">Nucleotide metabolism</keyword>
<comment type="catalytic activity">
    <reaction evidence="4">
        <text>a ribonucleoside 5'-triphosphate + H2O = a ribonucleoside 5'-phosphate + diphosphate + H(+)</text>
        <dbReference type="Rhea" id="RHEA:23996"/>
        <dbReference type="ChEBI" id="CHEBI:15377"/>
        <dbReference type="ChEBI" id="CHEBI:15378"/>
        <dbReference type="ChEBI" id="CHEBI:33019"/>
        <dbReference type="ChEBI" id="CHEBI:58043"/>
        <dbReference type="ChEBI" id="CHEBI:61557"/>
        <dbReference type="EC" id="3.6.1.9"/>
    </reaction>
</comment>
<organism evidence="5 6">
    <name type="scientific">Glaciecola punicea ACAM 611</name>
    <dbReference type="NCBI Taxonomy" id="1121923"/>
    <lineage>
        <taxon>Bacteria</taxon>
        <taxon>Pseudomonadati</taxon>
        <taxon>Pseudomonadota</taxon>
        <taxon>Gammaproteobacteria</taxon>
        <taxon>Alteromonadales</taxon>
        <taxon>Alteromonadaceae</taxon>
        <taxon>Glaciecola</taxon>
    </lineage>
</organism>
<evidence type="ECO:0000256" key="3">
    <source>
        <dbReference type="ARBA" id="ARBA00023080"/>
    </source>
</evidence>
<dbReference type="Gene3D" id="3.90.950.10">
    <property type="match status" value="1"/>
</dbReference>
<comment type="similarity">
    <text evidence="4">Belongs to the Maf family.</text>
</comment>
<comment type="cofactor">
    <cofactor evidence="1 4">
        <name>a divalent metal cation</name>
        <dbReference type="ChEBI" id="CHEBI:60240"/>
    </cofactor>
</comment>
<name>H5T7C6_9ALTE</name>
<feature type="active site" description="Proton acceptor" evidence="4">
    <location>
        <position position="53"/>
    </location>
</feature>
<dbReference type="Proteomes" id="UP000053586">
    <property type="component" value="Unassembled WGS sequence"/>
</dbReference>
<dbReference type="PANTHER" id="PTHR43213:SF5">
    <property type="entry name" value="BIFUNCTIONAL DTTP_UTP PYROPHOSPHATASE_METHYLTRANSFERASE PROTEIN-RELATED"/>
    <property type="match status" value="1"/>
</dbReference>
<comment type="catalytic activity">
    <reaction evidence="4">
        <text>a 2'-deoxyribonucleoside 5'-triphosphate + H2O = a 2'-deoxyribonucleoside 5'-phosphate + diphosphate + H(+)</text>
        <dbReference type="Rhea" id="RHEA:44644"/>
        <dbReference type="ChEBI" id="CHEBI:15377"/>
        <dbReference type="ChEBI" id="CHEBI:15378"/>
        <dbReference type="ChEBI" id="CHEBI:33019"/>
        <dbReference type="ChEBI" id="CHEBI:61560"/>
        <dbReference type="ChEBI" id="CHEBI:65317"/>
        <dbReference type="EC" id="3.6.1.9"/>
    </reaction>
</comment>
<proteinExistence type="inferred from homology"/>
<dbReference type="HAMAP" id="MF_00528">
    <property type="entry name" value="Maf"/>
    <property type="match status" value="1"/>
</dbReference>
<dbReference type="Pfam" id="PF02545">
    <property type="entry name" value="Maf"/>
    <property type="match status" value="1"/>
</dbReference>
<dbReference type="GO" id="GO:0009117">
    <property type="term" value="P:nucleotide metabolic process"/>
    <property type="evidence" value="ECO:0007669"/>
    <property type="project" value="UniProtKB-KW"/>
</dbReference>
<dbReference type="eggNOG" id="COG0424">
    <property type="taxonomic scope" value="Bacteria"/>
</dbReference>
<dbReference type="GO" id="GO:0005737">
    <property type="term" value="C:cytoplasm"/>
    <property type="evidence" value="ECO:0007669"/>
    <property type="project" value="UniProtKB-SubCell"/>
</dbReference>